<dbReference type="Proteomes" id="UP000814033">
    <property type="component" value="Unassembled WGS sequence"/>
</dbReference>
<keyword evidence="2" id="KW-1185">Reference proteome</keyword>
<proteinExistence type="predicted"/>
<gene>
    <name evidence="1" type="ORF">FA95DRAFT_1481126</name>
</gene>
<sequence length="332" mass="36281">MPARTPFQCLTLLLLVLPFCLLAAYLVAQFPHAPEITHIHPSLASLSHTSKSWDVYPEDFYDGGAYVTLPYGRVRYWMLGPEKGKKVVLVHGLSIPAMVWRDVAPALAGRGYRVLLYDLYGRGYSDAPETTYDAPLYTMQLALLMQHVKWAKAKVVGLSMGGGVTAAFSLYFPSLVDGKIALIASTGLVEAGDISRTMRFMSSPIVQAVASSPPVRFYLQRLANTTYPDPLNEIVRLQSAHLPGYNPAIASSLRDGPVRGLTPVFEQLGASDLQVLLIWGTADTVVPYKYAGLMQTLLPRSELVTVDGGKHDLTTSHPATVIAALVRFFESK</sequence>
<accession>A0ACB8SAY0</accession>
<comment type="caution">
    <text evidence="1">The sequence shown here is derived from an EMBL/GenBank/DDBJ whole genome shotgun (WGS) entry which is preliminary data.</text>
</comment>
<evidence type="ECO:0000313" key="1">
    <source>
        <dbReference type="EMBL" id="KAI0053754.1"/>
    </source>
</evidence>
<evidence type="ECO:0000313" key="2">
    <source>
        <dbReference type="Proteomes" id="UP000814033"/>
    </source>
</evidence>
<reference evidence="1" key="2">
    <citation type="journal article" date="2022" name="New Phytol.">
        <title>Evolutionary transition to the ectomycorrhizal habit in the genomes of a hyperdiverse lineage of mushroom-forming fungi.</title>
        <authorList>
            <person name="Looney B."/>
            <person name="Miyauchi S."/>
            <person name="Morin E."/>
            <person name="Drula E."/>
            <person name="Courty P.E."/>
            <person name="Kohler A."/>
            <person name="Kuo A."/>
            <person name="LaButti K."/>
            <person name="Pangilinan J."/>
            <person name="Lipzen A."/>
            <person name="Riley R."/>
            <person name="Andreopoulos W."/>
            <person name="He G."/>
            <person name="Johnson J."/>
            <person name="Nolan M."/>
            <person name="Tritt A."/>
            <person name="Barry K.W."/>
            <person name="Grigoriev I.V."/>
            <person name="Nagy L.G."/>
            <person name="Hibbett D."/>
            <person name="Henrissat B."/>
            <person name="Matheny P.B."/>
            <person name="Labbe J."/>
            <person name="Martin F.M."/>
        </authorList>
    </citation>
    <scope>NUCLEOTIDE SEQUENCE</scope>
    <source>
        <strain evidence="1">FP105234-sp</strain>
    </source>
</reference>
<name>A0ACB8SAY0_9AGAM</name>
<reference evidence="1" key="1">
    <citation type="submission" date="2021-02" db="EMBL/GenBank/DDBJ databases">
        <authorList>
            <consortium name="DOE Joint Genome Institute"/>
            <person name="Ahrendt S."/>
            <person name="Looney B.P."/>
            <person name="Miyauchi S."/>
            <person name="Morin E."/>
            <person name="Drula E."/>
            <person name="Courty P.E."/>
            <person name="Chicoki N."/>
            <person name="Fauchery L."/>
            <person name="Kohler A."/>
            <person name="Kuo A."/>
            <person name="Labutti K."/>
            <person name="Pangilinan J."/>
            <person name="Lipzen A."/>
            <person name="Riley R."/>
            <person name="Andreopoulos W."/>
            <person name="He G."/>
            <person name="Johnson J."/>
            <person name="Barry K.W."/>
            <person name="Grigoriev I.V."/>
            <person name="Nagy L."/>
            <person name="Hibbett D."/>
            <person name="Henrissat B."/>
            <person name="Matheny P.B."/>
            <person name="Labbe J."/>
            <person name="Martin F."/>
        </authorList>
    </citation>
    <scope>NUCLEOTIDE SEQUENCE</scope>
    <source>
        <strain evidence="1">FP105234-sp</strain>
    </source>
</reference>
<organism evidence="1 2">
    <name type="scientific">Auriscalpium vulgare</name>
    <dbReference type="NCBI Taxonomy" id="40419"/>
    <lineage>
        <taxon>Eukaryota</taxon>
        <taxon>Fungi</taxon>
        <taxon>Dikarya</taxon>
        <taxon>Basidiomycota</taxon>
        <taxon>Agaricomycotina</taxon>
        <taxon>Agaricomycetes</taxon>
        <taxon>Russulales</taxon>
        <taxon>Auriscalpiaceae</taxon>
        <taxon>Auriscalpium</taxon>
    </lineage>
</organism>
<dbReference type="EMBL" id="MU275839">
    <property type="protein sequence ID" value="KAI0053754.1"/>
    <property type="molecule type" value="Genomic_DNA"/>
</dbReference>
<protein>
    <submittedName>
        <fullName evidence="1">Alpha/beta-hydrolase</fullName>
    </submittedName>
</protein>